<protein>
    <submittedName>
        <fullName evidence="1 3">Uncharacterized protein</fullName>
    </submittedName>
</protein>
<reference evidence="1 2" key="2">
    <citation type="submission" date="2018-11" db="EMBL/GenBank/DDBJ databases">
        <authorList>
            <consortium name="Pathogen Informatics"/>
        </authorList>
    </citation>
    <scope>NUCLEOTIDE SEQUENCE [LARGE SCALE GENOMIC DNA]</scope>
</reference>
<accession>A0A0M3K281</accession>
<proteinExistence type="predicted"/>
<keyword evidence="2" id="KW-1185">Reference proteome</keyword>
<evidence type="ECO:0000313" key="3">
    <source>
        <dbReference type="WBParaSite" id="ASIM_0001500901-mRNA-1"/>
    </source>
</evidence>
<dbReference type="AlphaFoldDB" id="A0A0M3K281"/>
<dbReference type="WBParaSite" id="ASIM_0001500901-mRNA-1">
    <property type="protein sequence ID" value="ASIM_0001500901-mRNA-1"/>
    <property type="gene ID" value="ASIM_0001500901"/>
</dbReference>
<organism evidence="3">
    <name type="scientific">Anisakis simplex</name>
    <name type="common">Herring worm</name>
    <dbReference type="NCBI Taxonomy" id="6269"/>
    <lineage>
        <taxon>Eukaryota</taxon>
        <taxon>Metazoa</taxon>
        <taxon>Ecdysozoa</taxon>
        <taxon>Nematoda</taxon>
        <taxon>Chromadorea</taxon>
        <taxon>Rhabditida</taxon>
        <taxon>Spirurina</taxon>
        <taxon>Ascaridomorpha</taxon>
        <taxon>Ascaridoidea</taxon>
        <taxon>Anisakidae</taxon>
        <taxon>Anisakis</taxon>
        <taxon>Anisakis simplex complex</taxon>
    </lineage>
</organism>
<gene>
    <name evidence="1" type="ORF">ASIM_LOCUS14419</name>
</gene>
<evidence type="ECO:0000313" key="2">
    <source>
        <dbReference type="Proteomes" id="UP000267096"/>
    </source>
</evidence>
<reference evidence="3" key="1">
    <citation type="submission" date="2017-02" db="UniProtKB">
        <authorList>
            <consortium name="WormBaseParasite"/>
        </authorList>
    </citation>
    <scope>IDENTIFICATION</scope>
</reference>
<dbReference type="EMBL" id="UYRR01031746">
    <property type="protein sequence ID" value="VDK52348.1"/>
    <property type="molecule type" value="Genomic_DNA"/>
</dbReference>
<name>A0A0M3K281_ANISI</name>
<evidence type="ECO:0000313" key="1">
    <source>
        <dbReference type="EMBL" id="VDK52348.1"/>
    </source>
</evidence>
<sequence>MAEDEVKLVDNVVGFFEVAEEVALECVDCVRGVVGVTVIVVKLFVVIEEVSLVGVFVVCTAEVTVVVVESVGDDVEVTVVVVESVGDVVEVTVVVVELIEMVEEVV</sequence>
<dbReference type="Proteomes" id="UP000267096">
    <property type="component" value="Unassembled WGS sequence"/>
</dbReference>